<accession>A0A9X2BFL3</accession>
<sequence>MEQNAEYILQLKHAYETIKALKEQYGDQYHQAFIEADHALKQALSYEFGIRGEHGTSSFLERLH</sequence>
<evidence type="ECO:0000313" key="1">
    <source>
        <dbReference type="EMBL" id="MCK6257442.1"/>
    </source>
</evidence>
<dbReference type="EMBL" id="JAIWJX010000002">
    <property type="protein sequence ID" value="MCK6257442.1"/>
    <property type="molecule type" value="Genomic_DNA"/>
</dbReference>
<organism evidence="1 2">
    <name type="scientific">Fictibacillus marinisediminis</name>
    <dbReference type="NCBI Taxonomy" id="2878389"/>
    <lineage>
        <taxon>Bacteria</taxon>
        <taxon>Bacillati</taxon>
        <taxon>Bacillota</taxon>
        <taxon>Bacilli</taxon>
        <taxon>Bacillales</taxon>
        <taxon>Fictibacillaceae</taxon>
        <taxon>Fictibacillus</taxon>
    </lineage>
</organism>
<reference evidence="1" key="1">
    <citation type="submission" date="2021-09" db="EMBL/GenBank/DDBJ databases">
        <title>Genome analysis of Fictibacillus sp. KIGAM418 isolated from marine sediment.</title>
        <authorList>
            <person name="Seo M.-J."/>
            <person name="Cho E.-S."/>
            <person name="Hwang C.Y."/>
        </authorList>
    </citation>
    <scope>NUCLEOTIDE SEQUENCE</scope>
    <source>
        <strain evidence="1">KIGAM418</strain>
    </source>
</reference>
<keyword evidence="2" id="KW-1185">Reference proteome</keyword>
<proteinExistence type="predicted"/>
<comment type="caution">
    <text evidence="1">The sequence shown here is derived from an EMBL/GenBank/DDBJ whole genome shotgun (WGS) entry which is preliminary data.</text>
</comment>
<protein>
    <submittedName>
        <fullName evidence="1">Uncharacterized protein</fullName>
    </submittedName>
</protein>
<name>A0A9X2BFL3_9BACL</name>
<gene>
    <name evidence="1" type="ORF">LCY76_12660</name>
</gene>
<dbReference type="RefSeq" id="WP_248252938.1">
    <property type="nucleotide sequence ID" value="NZ_JAIWJX010000002.1"/>
</dbReference>
<evidence type="ECO:0000313" key="2">
    <source>
        <dbReference type="Proteomes" id="UP001139011"/>
    </source>
</evidence>
<dbReference type="AlphaFoldDB" id="A0A9X2BFL3"/>
<dbReference type="Proteomes" id="UP001139011">
    <property type="component" value="Unassembled WGS sequence"/>
</dbReference>